<dbReference type="GO" id="GO:0008483">
    <property type="term" value="F:transaminase activity"/>
    <property type="evidence" value="ECO:0007669"/>
    <property type="project" value="UniProtKB-KW"/>
</dbReference>
<evidence type="ECO:0000256" key="1">
    <source>
        <dbReference type="ARBA" id="ARBA00037999"/>
    </source>
</evidence>
<dbReference type="SUPFAM" id="SSF53383">
    <property type="entry name" value="PLP-dependent transferases"/>
    <property type="match status" value="1"/>
</dbReference>
<dbReference type="EMBL" id="JAIQ01000017">
    <property type="protein sequence ID" value="KLE02582.1"/>
    <property type="molecule type" value="Genomic_DNA"/>
</dbReference>
<dbReference type="Proteomes" id="UP000035514">
    <property type="component" value="Unassembled WGS sequence"/>
</dbReference>
<dbReference type="PANTHER" id="PTHR30244:SF34">
    <property type="entry name" value="DTDP-4-AMINO-4,6-DIDEOXYGALACTOSE TRANSAMINASE"/>
    <property type="match status" value="1"/>
</dbReference>
<accession>A0A0G9K7P6</accession>
<comment type="caution">
    <text evidence="3">The sequence shown here is derived from an EMBL/GenBank/DDBJ whole genome shotgun (WGS) entry which is preliminary data.</text>
</comment>
<keyword evidence="3" id="KW-0032">Aminotransferase</keyword>
<organism evidence="3 4">
    <name type="scientific">Aliarcobacter butzleri L348</name>
    <dbReference type="NCBI Taxonomy" id="1447256"/>
    <lineage>
        <taxon>Bacteria</taxon>
        <taxon>Pseudomonadati</taxon>
        <taxon>Campylobacterota</taxon>
        <taxon>Epsilonproteobacteria</taxon>
        <taxon>Campylobacterales</taxon>
        <taxon>Arcobacteraceae</taxon>
        <taxon>Aliarcobacter</taxon>
    </lineage>
</organism>
<proteinExistence type="inferred from homology"/>
<protein>
    <submittedName>
        <fullName evidence="3">Aminotransferase DegT</fullName>
    </submittedName>
</protein>
<keyword evidence="2" id="KW-0663">Pyridoxal phosphate</keyword>
<dbReference type="PIRSF" id="PIRSF000390">
    <property type="entry name" value="PLP_StrS"/>
    <property type="match status" value="1"/>
</dbReference>
<dbReference type="InterPro" id="IPR015424">
    <property type="entry name" value="PyrdxlP-dep_Trfase"/>
</dbReference>
<dbReference type="Gene3D" id="3.90.1150.10">
    <property type="entry name" value="Aspartate Aminotransferase, domain 1"/>
    <property type="match status" value="1"/>
</dbReference>
<dbReference type="InterPro" id="IPR015421">
    <property type="entry name" value="PyrdxlP-dep_Trfase_major"/>
</dbReference>
<dbReference type="RefSeq" id="WP_046995956.1">
    <property type="nucleotide sequence ID" value="NZ_JAIQ01000017.1"/>
</dbReference>
<evidence type="ECO:0000313" key="4">
    <source>
        <dbReference type="Proteomes" id="UP000035514"/>
    </source>
</evidence>
<dbReference type="Pfam" id="PF01041">
    <property type="entry name" value="DegT_DnrJ_EryC1"/>
    <property type="match status" value="1"/>
</dbReference>
<dbReference type="GO" id="GO:0030170">
    <property type="term" value="F:pyridoxal phosphate binding"/>
    <property type="evidence" value="ECO:0007669"/>
    <property type="project" value="TreeGrafter"/>
</dbReference>
<evidence type="ECO:0000313" key="3">
    <source>
        <dbReference type="EMBL" id="KLE02582.1"/>
    </source>
</evidence>
<dbReference type="Gene3D" id="3.40.640.10">
    <property type="entry name" value="Type I PLP-dependent aspartate aminotransferase-like (Major domain)"/>
    <property type="match status" value="1"/>
</dbReference>
<sequence length="378" mass="42939">MKNIAIYKATLDNEELNQIRSVLESKNDLSKVLEFEEKMTKYIGAKYAIATSTSTAAIHLALSSIKLKRGDKILMSVNSFINLPEVVRHFDAEPIFIDINMEDMNIDIDKFEEALANNDSKKLRGAIITFIGGQAPDLDRIYDIAKKYGIILIEDCRAALGSTYKEQRVGNLRADMTIFSTNPSPSKYAISRSGVIVTNNEEIAKRAKLLRSHAITTTYDSYGNLDYIYDVVDIGHKFDLSELDAAYAVAQLNKTDGFIKRRKEIAKLYERRLSNVKHITILPHKDEHIFTQFIIKISRNRDAFARALKERGVATGLNYIPLHLLSYYKNKYSMKITAFPNALNNYQQILSLPIYAGLTDDDINYVCDQVIEVAKDWI</sequence>
<gene>
    <name evidence="3" type="ORF">AA20_00325</name>
</gene>
<reference evidence="3 4" key="1">
    <citation type="submission" date="2014-01" db="EMBL/GenBank/DDBJ databases">
        <title>Development of a Comparative Genomic Fingerprinting Assay for High Resolution Genotyping of Arcobacter butzleri.</title>
        <authorList>
            <person name="Webb A.L."/>
            <person name="Inglis G.D."/>
            <person name="Kruczkiewicz P."/>
            <person name="Selinger L.B."/>
            <person name="Taboada E.N."/>
        </authorList>
    </citation>
    <scope>NUCLEOTIDE SEQUENCE [LARGE SCALE GENOMIC DNA]</scope>
    <source>
        <strain evidence="3 4">L348</strain>
    </source>
</reference>
<comment type="similarity">
    <text evidence="1 2">Belongs to the DegT/DnrJ/EryC1 family.</text>
</comment>
<dbReference type="AlphaFoldDB" id="A0A0G9K7P6"/>
<dbReference type="PANTHER" id="PTHR30244">
    <property type="entry name" value="TRANSAMINASE"/>
    <property type="match status" value="1"/>
</dbReference>
<evidence type="ECO:0000256" key="2">
    <source>
        <dbReference type="RuleBase" id="RU004508"/>
    </source>
</evidence>
<dbReference type="GO" id="GO:0000271">
    <property type="term" value="P:polysaccharide biosynthetic process"/>
    <property type="evidence" value="ECO:0007669"/>
    <property type="project" value="TreeGrafter"/>
</dbReference>
<name>A0A0G9K7P6_9BACT</name>
<dbReference type="InterPro" id="IPR000653">
    <property type="entry name" value="DegT/StrS_aminotransferase"/>
</dbReference>
<keyword evidence="3" id="KW-0808">Transferase</keyword>
<dbReference type="InterPro" id="IPR015422">
    <property type="entry name" value="PyrdxlP-dep_Trfase_small"/>
</dbReference>
<dbReference type="CDD" id="cd00616">
    <property type="entry name" value="AHBA_syn"/>
    <property type="match status" value="1"/>
</dbReference>
<dbReference type="PATRIC" id="fig|1447256.3.peg.62"/>